<comment type="similarity">
    <text evidence="1">Belongs to the PGI/PMI family.</text>
</comment>
<sequence length="357" mass="40986">MIDLDDVKKIIELQSGNLVIKSIDNLPQQLKQSLKESYEVEFPEDYKKISSVVVCGMGGSRFPSYIIKELFKEQFTVPYLFNDDYDLPGFIDHNTLIILSSYSGTTEEVLVCGEKAVEKGAKICGLTAGGDLKLFLEKNKFPYYLINPVYNPSGQPRIGFGYFFGGQLGMVLKLGLIREDKEKVEQAINSLSLLIKNFKIDVKKNNNSIKQLAEKIYQKYPYYIVSEFLTGVGNSIANQTNETAKSISAFRIIPELNHHLMEGLKYPDKLKEILTFVFFFSKLYSPKIQKRFSITKEIVEKNSIQTIWYELEGKNKIEQTLELMAIGSYLSMYLSVLYEQDPKVIPYVDYFKERLKE</sequence>
<dbReference type="GO" id="GO:0004476">
    <property type="term" value="F:mannose-6-phosphate isomerase activity"/>
    <property type="evidence" value="ECO:0007669"/>
    <property type="project" value="InterPro"/>
</dbReference>
<protein>
    <recommendedName>
        <fullName evidence="3">SIS domain-containing protein</fullName>
    </recommendedName>
</protein>
<evidence type="ECO:0000313" key="4">
    <source>
        <dbReference type="EMBL" id="PIQ72554.1"/>
    </source>
</evidence>
<evidence type="ECO:0000259" key="3">
    <source>
        <dbReference type="PROSITE" id="PS51464"/>
    </source>
</evidence>
<dbReference type="EMBL" id="PCVL01000030">
    <property type="protein sequence ID" value="PIQ72554.1"/>
    <property type="molecule type" value="Genomic_DNA"/>
</dbReference>
<reference evidence="4 5" key="1">
    <citation type="submission" date="2017-09" db="EMBL/GenBank/DDBJ databases">
        <title>Depth-based differentiation of microbial function through sediment-hosted aquifers and enrichment of novel symbionts in the deep terrestrial subsurface.</title>
        <authorList>
            <person name="Probst A.J."/>
            <person name="Ladd B."/>
            <person name="Jarett J.K."/>
            <person name="Geller-Mcgrath D.E."/>
            <person name="Sieber C.M."/>
            <person name="Emerson J.B."/>
            <person name="Anantharaman K."/>
            <person name="Thomas B.C."/>
            <person name="Malmstrom R."/>
            <person name="Stieglmeier M."/>
            <person name="Klingl A."/>
            <person name="Woyke T."/>
            <person name="Ryan C.M."/>
            <person name="Banfield J.F."/>
        </authorList>
    </citation>
    <scope>NUCLEOTIDE SEQUENCE [LARGE SCALE GENOMIC DNA]</scope>
    <source>
        <strain evidence="4">CG11_big_fil_rev_8_21_14_0_20_35_14</strain>
    </source>
</reference>
<dbReference type="GO" id="GO:0097367">
    <property type="term" value="F:carbohydrate derivative binding"/>
    <property type="evidence" value="ECO:0007669"/>
    <property type="project" value="InterPro"/>
</dbReference>
<dbReference type="PROSITE" id="PS51464">
    <property type="entry name" value="SIS"/>
    <property type="match status" value="1"/>
</dbReference>
<organism evidence="4 5">
    <name type="scientific">Candidatus Roizmanbacteria bacterium CG11_big_fil_rev_8_21_14_0_20_35_14</name>
    <dbReference type="NCBI Taxonomy" id="1974855"/>
    <lineage>
        <taxon>Bacteria</taxon>
        <taxon>Candidatus Roizmaniibacteriota</taxon>
    </lineage>
</organism>
<comment type="caution">
    <text evidence="4">The sequence shown here is derived from an EMBL/GenBank/DDBJ whole genome shotgun (WGS) entry which is preliminary data.</text>
</comment>
<evidence type="ECO:0000256" key="1">
    <source>
        <dbReference type="ARBA" id="ARBA00010523"/>
    </source>
</evidence>
<name>A0A2H0KQ91_9BACT</name>
<feature type="domain" description="SIS" evidence="3">
    <location>
        <begin position="42"/>
        <end position="182"/>
    </location>
</feature>
<evidence type="ECO:0000256" key="2">
    <source>
        <dbReference type="ARBA" id="ARBA00023235"/>
    </source>
</evidence>
<dbReference type="GO" id="GO:0005975">
    <property type="term" value="P:carbohydrate metabolic process"/>
    <property type="evidence" value="ECO:0007669"/>
    <property type="project" value="InterPro"/>
</dbReference>
<accession>A0A2H0KQ91</accession>
<dbReference type="InterPro" id="IPR001347">
    <property type="entry name" value="SIS_dom"/>
</dbReference>
<dbReference type="GO" id="GO:0004347">
    <property type="term" value="F:glucose-6-phosphate isomerase activity"/>
    <property type="evidence" value="ECO:0007669"/>
    <property type="project" value="InterPro"/>
</dbReference>
<keyword evidence="2" id="KW-0413">Isomerase</keyword>
<evidence type="ECO:0000313" key="5">
    <source>
        <dbReference type="Proteomes" id="UP000229570"/>
    </source>
</evidence>
<gene>
    <name evidence="4" type="ORF">COV86_02465</name>
</gene>
<dbReference type="Gene3D" id="3.40.50.10490">
    <property type="entry name" value="Glucose-6-phosphate isomerase like protein, domain 1"/>
    <property type="match status" value="2"/>
</dbReference>
<dbReference type="Proteomes" id="UP000229570">
    <property type="component" value="Unassembled WGS sequence"/>
</dbReference>
<dbReference type="AlphaFoldDB" id="A0A2H0KQ91"/>
<dbReference type="InterPro" id="IPR019490">
    <property type="entry name" value="Glu6P/Mann6P_isomerase_C"/>
</dbReference>
<proteinExistence type="inferred from homology"/>
<dbReference type="GO" id="GO:1901135">
    <property type="term" value="P:carbohydrate derivative metabolic process"/>
    <property type="evidence" value="ECO:0007669"/>
    <property type="project" value="InterPro"/>
</dbReference>
<dbReference type="InterPro" id="IPR046348">
    <property type="entry name" value="SIS_dom_sf"/>
</dbReference>
<dbReference type="Pfam" id="PF10432">
    <property type="entry name" value="bact-PGI_C"/>
    <property type="match status" value="1"/>
</dbReference>
<dbReference type="SUPFAM" id="SSF53697">
    <property type="entry name" value="SIS domain"/>
    <property type="match status" value="1"/>
</dbReference>